<evidence type="ECO:0008006" key="4">
    <source>
        <dbReference type="Google" id="ProtNLM"/>
    </source>
</evidence>
<proteinExistence type="predicted"/>
<accession>A0A0X1KRK3</accession>
<reference evidence="2 3" key="1">
    <citation type="submission" date="2014-01" db="EMBL/GenBank/DDBJ databases">
        <title>Genome sequencing of Thermotog hypogea.</title>
        <authorList>
            <person name="Zhang X."/>
            <person name="Alvare G."/>
            <person name="Fristensky B."/>
            <person name="Chen L."/>
            <person name="Suen T."/>
            <person name="Chen Q."/>
            <person name="Ma K."/>
        </authorList>
    </citation>
    <scope>NUCLEOTIDE SEQUENCE [LARGE SCALE GENOMIC DNA]</scope>
    <source>
        <strain evidence="2 3">DSM 11164</strain>
    </source>
</reference>
<keyword evidence="1" id="KW-1133">Transmembrane helix</keyword>
<dbReference type="InterPro" id="IPR032602">
    <property type="entry name" value="DUF4899"/>
</dbReference>
<evidence type="ECO:0000313" key="3">
    <source>
        <dbReference type="Proteomes" id="UP000077469"/>
    </source>
</evidence>
<keyword evidence="3" id="KW-1185">Reference proteome</keyword>
<dbReference type="PaxDb" id="1123384-AJ81_06755"/>
<dbReference type="AlphaFoldDB" id="A0A0X1KRK3"/>
<gene>
    <name evidence="2" type="ORF">AJ81_06755</name>
</gene>
<dbReference type="Pfam" id="PF16240">
    <property type="entry name" value="DUF4899"/>
    <property type="match status" value="1"/>
</dbReference>
<name>A0A0X1KRK3_9THEM</name>
<keyword evidence="1" id="KW-0472">Membrane</keyword>
<keyword evidence="1" id="KW-0812">Transmembrane</keyword>
<dbReference type="Proteomes" id="UP000077469">
    <property type="component" value="Chromosome"/>
</dbReference>
<evidence type="ECO:0000256" key="1">
    <source>
        <dbReference type="SAM" id="Phobius"/>
    </source>
</evidence>
<dbReference type="KEGG" id="phy:AJ81_06755"/>
<protein>
    <recommendedName>
        <fullName evidence="4">DUF4899 domain-containing protein</fullName>
    </recommendedName>
</protein>
<organism evidence="2 3">
    <name type="scientific">Pseudothermotoga hypogea DSM 11164 = NBRC 106472</name>
    <dbReference type="NCBI Taxonomy" id="1123384"/>
    <lineage>
        <taxon>Bacteria</taxon>
        <taxon>Thermotogati</taxon>
        <taxon>Thermotogota</taxon>
        <taxon>Thermotogae</taxon>
        <taxon>Thermotogales</taxon>
        <taxon>Thermotogaceae</taxon>
        <taxon>Pseudothermotoga</taxon>
    </lineage>
</organism>
<dbReference type="PATRIC" id="fig|1123384.7.peg.1358"/>
<sequence length="347" mass="39724">MDFYFVTYRLKSRITAEFGIGFFFGKSNDVPEYDVFVVPTRLANQLVIDLRADYGSFMKAFTQQKNRFFSQYPETDDMSREILNYLRGTINRRGPQLLGAELTAAVRDNDEELVMYIVQELFKEWAPKIEVDVACKQLSYEDISAESYMQFWEDFEAEGLGEVMTRADLADLPEIFPLVDPVMGKPLSEFDLGDMVFFLILSVKNKDKLERLKQMYPKHFSETRNVVPISGTLVAKELVKGKKGEYYLIKVDLGEGLVGKGLVPKSVKVMADYSRFQEKVSSVARGQQNWEQKLNEMLNSEKPKQIERVEPKVSSTVKVGSGDFLIAFLITLLIIGILLIASYFFML</sequence>
<evidence type="ECO:0000313" key="2">
    <source>
        <dbReference type="EMBL" id="AJC73937.1"/>
    </source>
</evidence>
<dbReference type="RefSeq" id="WP_031504506.1">
    <property type="nucleotide sequence ID" value="NZ_CP007141.1"/>
</dbReference>
<dbReference type="STRING" id="1123384.AJ81_06755"/>
<dbReference type="OrthoDB" id="43284at2"/>
<feature type="transmembrane region" description="Helical" evidence="1">
    <location>
        <begin position="324"/>
        <end position="346"/>
    </location>
</feature>
<dbReference type="EMBL" id="CP007141">
    <property type="protein sequence ID" value="AJC73937.1"/>
    <property type="molecule type" value="Genomic_DNA"/>
</dbReference>